<protein>
    <submittedName>
        <fullName evidence="2">Uncharacterized protein</fullName>
    </submittedName>
</protein>
<dbReference type="EMBL" id="JAUJYN010000003">
    <property type="protein sequence ID" value="KAK1276901.1"/>
    <property type="molecule type" value="Genomic_DNA"/>
</dbReference>
<reference evidence="2" key="1">
    <citation type="journal article" date="2023" name="Nat. Commun.">
        <title>Diploid and tetraploid genomes of Acorus and the evolution of monocots.</title>
        <authorList>
            <person name="Ma L."/>
            <person name="Liu K.W."/>
            <person name="Li Z."/>
            <person name="Hsiao Y.Y."/>
            <person name="Qi Y."/>
            <person name="Fu T."/>
            <person name="Tang G.D."/>
            <person name="Zhang D."/>
            <person name="Sun W.H."/>
            <person name="Liu D.K."/>
            <person name="Li Y."/>
            <person name="Chen G.Z."/>
            <person name="Liu X.D."/>
            <person name="Liao X.Y."/>
            <person name="Jiang Y.T."/>
            <person name="Yu X."/>
            <person name="Hao Y."/>
            <person name="Huang J."/>
            <person name="Zhao X.W."/>
            <person name="Ke S."/>
            <person name="Chen Y.Y."/>
            <person name="Wu W.L."/>
            <person name="Hsu J.L."/>
            <person name="Lin Y.F."/>
            <person name="Huang M.D."/>
            <person name="Li C.Y."/>
            <person name="Huang L."/>
            <person name="Wang Z.W."/>
            <person name="Zhao X."/>
            <person name="Zhong W.Y."/>
            <person name="Peng D.H."/>
            <person name="Ahmad S."/>
            <person name="Lan S."/>
            <person name="Zhang J.S."/>
            <person name="Tsai W.C."/>
            <person name="Van de Peer Y."/>
            <person name="Liu Z.J."/>
        </authorList>
    </citation>
    <scope>NUCLEOTIDE SEQUENCE</scope>
    <source>
        <strain evidence="2">SCP</strain>
    </source>
</reference>
<keyword evidence="1" id="KW-0812">Transmembrane</keyword>
<dbReference type="AlphaFoldDB" id="A0AAV9BKP2"/>
<proteinExistence type="predicted"/>
<dbReference type="Proteomes" id="UP001179952">
    <property type="component" value="Unassembled WGS sequence"/>
</dbReference>
<name>A0AAV9BKP2_ACOGR</name>
<comment type="caution">
    <text evidence="2">The sequence shown here is derived from an EMBL/GenBank/DDBJ whole genome shotgun (WGS) entry which is preliminary data.</text>
</comment>
<keyword evidence="1" id="KW-1133">Transmembrane helix</keyword>
<sequence>MTLGGQNSKFQEVPMTGVTFINIMGANQAKIELQEVHNTHLNPLIIDERYIKREVTLDPTTTPLQSRKYPHQSHVSQSIPTLINPSLPRHKPKGGQIRQSMKSQGQFSPIQLSPTRSVRSIGFFEFERVERREIERVIHLRGRRGAMASSPVKFLFALLLVSVVAWIIFA</sequence>
<accession>A0AAV9BKP2</accession>
<organism evidence="2 3">
    <name type="scientific">Acorus gramineus</name>
    <name type="common">Dwarf sweet flag</name>
    <dbReference type="NCBI Taxonomy" id="55184"/>
    <lineage>
        <taxon>Eukaryota</taxon>
        <taxon>Viridiplantae</taxon>
        <taxon>Streptophyta</taxon>
        <taxon>Embryophyta</taxon>
        <taxon>Tracheophyta</taxon>
        <taxon>Spermatophyta</taxon>
        <taxon>Magnoliopsida</taxon>
        <taxon>Liliopsida</taxon>
        <taxon>Acoraceae</taxon>
        <taxon>Acorus</taxon>
    </lineage>
</organism>
<keyword evidence="3" id="KW-1185">Reference proteome</keyword>
<evidence type="ECO:0000313" key="2">
    <source>
        <dbReference type="EMBL" id="KAK1276901.1"/>
    </source>
</evidence>
<evidence type="ECO:0000256" key="1">
    <source>
        <dbReference type="SAM" id="Phobius"/>
    </source>
</evidence>
<reference evidence="2" key="2">
    <citation type="submission" date="2023-06" db="EMBL/GenBank/DDBJ databases">
        <authorList>
            <person name="Ma L."/>
            <person name="Liu K.-W."/>
            <person name="Li Z."/>
            <person name="Hsiao Y.-Y."/>
            <person name="Qi Y."/>
            <person name="Fu T."/>
            <person name="Tang G."/>
            <person name="Zhang D."/>
            <person name="Sun W.-H."/>
            <person name="Liu D.-K."/>
            <person name="Li Y."/>
            <person name="Chen G.-Z."/>
            <person name="Liu X.-D."/>
            <person name="Liao X.-Y."/>
            <person name="Jiang Y.-T."/>
            <person name="Yu X."/>
            <person name="Hao Y."/>
            <person name="Huang J."/>
            <person name="Zhao X.-W."/>
            <person name="Ke S."/>
            <person name="Chen Y.-Y."/>
            <person name="Wu W.-L."/>
            <person name="Hsu J.-L."/>
            <person name="Lin Y.-F."/>
            <person name="Huang M.-D."/>
            <person name="Li C.-Y."/>
            <person name="Huang L."/>
            <person name="Wang Z.-W."/>
            <person name="Zhao X."/>
            <person name="Zhong W.-Y."/>
            <person name="Peng D.-H."/>
            <person name="Ahmad S."/>
            <person name="Lan S."/>
            <person name="Zhang J.-S."/>
            <person name="Tsai W.-C."/>
            <person name="Van De Peer Y."/>
            <person name="Liu Z.-J."/>
        </authorList>
    </citation>
    <scope>NUCLEOTIDE SEQUENCE</scope>
    <source>
        <strain evidence="2">SCP</strain>
        <tissue evidence="2">Leaves</tissue>
    </source>
</reference>
<evidence type="ECO:0000313" key="3">
    <source>
        <dbReference type="Proteomes" id="UP001179952"/>
    </source>
</evidence>
<keyword evidence="1" id="KW-0472">Membrane</keyword>
<feature type="transmembrane region" description="Helical" evidence="1">
    <location>
        <begin position="151"/>
        <end position="169"/>
    </location>
</feature>
<gene>
    <name evidence="2" type="ORF">QJS04_geneDACA005746</name>
</gene>